<evidence type="ECO:0000313" key="3">
    <source>
        <dbReference type="Proteomes" id="UP001183643"/>
    </source>
</evidence>
<keyword evidence="1" id="KW-0472">Membrane</keyword>
<gene>
    <name evidence="2" type="ORF">J2S41_003898</name>
</gene>
<feature type="transmembrane region" description="Helical" evidence="1">
    <location>
        <begin position="12"/>
        <end position="36"/>
    </location>
</feature>
<evidence type="ECO:0000313" key="2">
    <source>
        <dbReference type="EMBL" id="MDR7277120.1"/>
    </source>
</evidence>
<dbReference type="Proteomes" id="UP001183643">
    <property type="component" value="Unassembled WGS sequence"/>
</dbReference>
<protein>
    <submittedName>
        <fullName evidence="2">Uncharacterized protein</fullName>
    </submittedName>
</protein>
<organism evidence="2 3">
    <name type="scientific">Catenuloplanes atrovinosus</name>
    <dbReference type="NCBI Taxonomy" id="137266"/>
    <lineage>
        <taxon>Bacteria</taxon>
        <taxon>Bacillati</taxon>
        <taxon>Actinomycetota</taxon>
        <taxon>Actinomycetes</taxon>
        <taxon>Micromonosporales</taxon>
        <taxon>Micromonosporaceae</taxon>
        <taxon>Catenuloplanes</taxon>
    </lineage>
</organism>
<keyword evidence="3" id="KW-1185">Reference proteome</keyword>
<comment type="caution">
    <text evidence="2">The sequence shown here is derived from an EMBL/GenBank/DDBJ whole genome shotgun (WGS) entry which is preliminary data.</text>
</comment>
<dbReference type="AlphaFoldDB" id="A0AAE3YR19"/>
<dbReference type="EMBL" id="JAVDYB010000001">
    <property type="protein sequence ID" value="MDR7277120.1"/>
    <property type="molecule type" value="Genomic_DNA"/>
</dbReference>
<proteinExistence type="predicted"/>
<dbReference type="RefSeq" id="WP_310369320.1">
    <property type="nucleotide sequence ID" value="NZ_JAVDYB010000001.1"/>
</dbReference>
<name>A0AAE3YR19_9ACTN</name>
<keyword evidence="1" id="KW-1133">Transmembrane helix</keyword>
<keyword evidence="1" id="KW-0812">Transmembrane</keyword>
<evidence type="ECO:0000256" key="1">
    <source>
        <dbReference type="SAM" id="Phobius"/>
    </source>
</evidence>
<accession>A0AAE3YR19</accession>
<feature type="transmembrane region" description="Helical" evidence="1">
    <location>
        <begin position="178"/>
        <end position="200"/>
    </location>
</feature>
<reference evidence="2" key="1">
    <citation type="submission" date="2023-07" db="EMBL/GenBank/DDBJ databases">
        <title>Sequencing the genomes of 1000 actinobacteria strains.</title>
        <authorList>
            <person name="Klenk H.-P."/>
        </authorList>
    </citation>
    <scope>NUCLEOTIDE SEQUENCE</scope>
    <source>
        <strain evidence="2">DSM 44707</strain>
    </source>
</reference>
<sequence>MGETSTSSVKRWLVANRGLISVTVILLSALAIAVIVNRDKASDSSTAVIVVPSSDKTSQADSYGSVSVKATGSFRVNSKSADVERECGEIRPLDAYRERSDGTTGRDVLRVEVRGSTLCIVAGHRVKVHGIEIEAVSLLPQRVCLPESSDLPPGVTVIDVPVNRCPELAEIRLSRPDFGWLDLVVLIGSLIVGAAVSHMVERMVPRPRRDTKAAPMQKTG</sequence>